<evidence type="ECO:0000256" key="1">
    <source>
        <dbReference type="SAM" id="Phobius"/>
    </source>
</evidence>
<protein>
    <submittedName>
        <fullName evidence="2">Uncharacterized protein</fullName>
    </submittedName>
</protein>
<dbReference type="AlphaFoldDB" id="A0A2T6GR06"/>
<feature type="transmembrane region" description="Helical" evidence="1">
    <location>
        <begin position="9"/>
        <end position="33"/>
    </location>
</feature>
<comment type="caution">
    <text evidence="2">The sequence shown here is derived from an EMBL/GenBank/DDBJ whole genome shotgun (WGS) entry which is preliminary data.</text>
</comment>
<keyword evidence="1" id="KW-0812">Transmembrane</keyword>
<proteinExistence type="predicted"/>
<gene>
    <name evidence="2" type="ORF">C5U62_01035</name>
</gene>
<evidence type="ECO:0000313" key="3">
    <source>
        <dbReference type="Proteomes" id="UP000244178"/>
    </source>
</evidence>
<feature type="transmembrane region" description="Helical" evidence="1">
    <location>
        <begin position="64"/>
        <end position="81"/>
    </location>
</feature>
<sequence>MSNEVLRTIFLYLGLTEFGALIVWLGVGLYIAYTDMDEMLERLKNCPAIMNRASLKRAGPAGRLFLMGSVVGVIAWPAMYIRDGGASIEDINNFPRRLGRKLVVWYRAGAVLLGVLLLLWSVGQYMGWVK</sequence>
<dbReference type="Proteomes" id="UP000244178">
    <property type="component" value="Unassembled WGS sequence"/>
</dbReference>
<keyword evidence="1" id="KW-1133">Transmembrane helix</keyword>
<reference evidence="2 3" key="1">
    <citation type="submission" date="2018-03" db="EMBL/GenBank/DDBJ databases">
        <title>Draft genome sequence of the plant growth promoting rhizobacterium Pseudomonas protegens strain BNJ-SS-45 isolated from wheat (Triticum aestivum) rhizosphere.</title>
        <authorList>
            <person name="Bajpai A."/>
            <person name="Shende K."/>
            <person name="Meena N."/>
            <person name="Upadhyayula S.R."/>
            <person name="Suravajhala P."/>
            <person name="Medicherla K.M."/>
            <person name="Johri B.N."/>
        </authorList>
    </citation>
    <scope>NUCLEOTIDE SEQUENCE [LARGE SCALE GENOMIC DNA]</scope>
    <source>
        <strain evidence="2 3">BNJ-SS-45</strain>
    </source>
</reference>
<evidence type="ECO:0000313" key="2">
    <source>
        <dbReference type="EMBL" id="PUA46599.1"/>
    </source>
</evidence>
<accession>A0A2T6GR06</accession>
<keyword evidence="1" id="KW-0472">Membrane</keyword>
<feature type="transmembrane region" description="Helical" evidence="1">
    <location>
        <begin position="102"/>
        <end position="122"/>
    </location>
</feature>
<dbReference type="RefSeq" id="WP_108542877.1">
    <property type="nucleotide sequence ID" value="NZ_PYJM01000001.1"/>
</dbReference>
<organism evidence="2 3">
    <name type="scientific">Pseudomonas protegens</name>
    <dbReference type="NCBI Taxonomy" id="380021"/>
    <lineage>
        <taxon>Bacteria</taxon>
        <taxon>Pseudomonadati</taxon>
        <taxon>Pseudomonadota</taxon>
        <taxon>Gammaproteobacteria</taxon>
        <taxon>Pseudomonadales</taxon>
        <taxon>Pseudomonadaceae</taxon>
        <taxon>Pseudomonas</taxon>
    </lineage>
</organism>
<dbReference type="EMBL" id="PYJM01000001">
    <property type="protein sequence ID" value="PUA46599.1"/>
    <property type="molecule type" value="Genomic_DNA"/>
</dbReference>
<name>A0A2T6GR06_9PSED</name>